<dbReference type="AlphaFoldDB" id="A0A9N8HDF5"/>
<evidence type="ECO:0000313" key="3">
    <source>
        <dbReference type="Proteomes" id="UP001153069"/>
    </source>
</evidence>
<keyword evidence="3" id="KW-1185">Reference proteome</keyword>
<evidence type="ECO:0000256" key="1">
    <source>
        <dbReference type="SAM" id="MobiDB-lite"/>
    </source>
</evidence>
<name>A0A9N8HDF5_9STRA</name>
<protein>
    <submittedName>
        <fullName evidence="2">Uncharacterized protein</fullName>
    </submittedName>
</protein>
<evidence type="ECO:0000313" key="2">
    <source>
        <dbReference type="EMBL" id="CAB9506188.1"/>
    </source>
</evidence>
<gene>
    <name evidence="2" type="ORF">SEMRO_257_G100920.1</name>
</gene>
<feature type="region of interest" description="Disordered" evidence="1">
    <location>
        <begin position="189"/>
        <end position="216"/>
    </location>
</feature>
<dbReference type="EMBL" id="CAICTM010000256">
    <property type="protein sequence ID" value="CAB9506188.1"/>
    <property type="molecule type" value="Genomic_DNA"/>
</dbReference>
<organism evidence="2 3">
    <name type="scientific">Seminavis robusta</name>
    <dbReference type="NCBI Taxonomy" id="568900"/>
    <lineage>
        <taxon>Eukaryota</taxon>
        <taxon>Sar</taxon>
        <taxon>Stramenopiles</taxon>
        <taxon>Ochrophyta</taxon>
        <taxon>Bacillariophyta</taxon>
        <taxon>Bacillariophyceae</taxon>
        <taxon>Bacillariophycidae</taxon>
        <taxon>Naviculales</taxon>
        <taxon>Naviculaceae</taxon>
        <taxon>Seminavis</taxon>
    </lineage>
</organism>
<proteinExistence type="predicted"/>
<sequence length="351" mass="37931">MTVAPGSHFSPETADPQDLEWSGCVDPNDPDSLVRIGQKTTICVVLGSSTNWNAGIPPVHYIRLPFQPQADQYSRLHVPSSYQDLLLTLATRIYNGNNNVTIHVASQKALSDQRLWFDNNKSLLFPYLSAIIKVNQGVVEQISWANDCLFCSGNEGQCQDNLYDFDGNLLQSSSSGACPVQDDGTYSELPDIPSSLGDTSPAPDTTAAPTSSIPSSKSMCASYELNKDRLSPSPCDVGVSVVWTGTDADGNSLQSLENSNFTASCDRGIQHYEGARVLNGFTAVVIPRRNLTTGILLPFDTAQLEPMTQADVNYFSTVVNAGEEKNGTGNRALEWLALMIVIGTMSLLVLI</sequence>
<feature type="region of interest" description="Disordered" evidence="1">
    <location>
        <begin position="1"/>
        <end position="20"/>
    </location>
</feature>
<accession>A0A9N8HDF5</accession>
<dbReference type="OrthoDB" id="188293at2759"/>
<reference evidence="2" key="1">
    <citation type="submission" date="2020-06" db="EMBL/GenBank/DDBJ databases">
        <authorList>
            <consortium name="Plant Systems Biology data submission"/>
        </authorList>
    </citation>
    <scope>NUCLEOTIDE SEQUENCE</scope>
    <source>
        <strain evidence="2">D6</strain>
    </source>
</reference>
<dbReference type="Proteomes" id="UP001153069">
    <property type="component" value="Unassembled WGS sequence"/>
</dbReference>
<comment type="caution">
    <text evidence="2">The sequence shown here is derived from an EMBL/GenBank/DDBJ whole genome shotgun (WGS) entry which is preliminary data.</text>
</comment>
<feature type="compositionally biased region" description="Low complexity" evidence="1">
    <location>
        <begin position="199"/>
        <end position="216"/>
    </location>
</feature>